<dbReference type="GO" id="GO:0005975">
    <property type="term" value="P:carbohydrate metabolic process"/>
    <property type="evidence" value="ECO:0007669"/>
    <property type="project" value="InterPro"/>
</dbReference>
<evidence type="ECO:0000313" key="2">
    <source>
        <dbReference type="Proteomes" id="UP000295537"/>
    </source>
</evidence>
<dbReference type="OrthoDB" id="9784811at2"/>
<sequence>MSSKRCFFATFLQIVCLIVPVSYAGKLAIVIDDIGYRAKNDEAIYQLPKEVAVAIIPSTAQATARAKQAFGQQRDVIIHLPMQPKNKAQPIEREALLVGMNEAEVRKLMAFAQQKVPYAVGLNNHMGSLATTDKALMRHLMTILAEQKLFFLDSKTAGKSVAVATAKEAGVKALVRHIFLDDSDELVDVERQFQRAIEYARKYGTAIVIGHPRKNSIEVLQKGLANLPTDIQLVSMSHLWRGEKVEAVKPLIMQFEIEPALTSKPPFDYVPLLRGVPKD</sequence>
<dbReference type="CDD" id="cd10936">
    <property type="entry name" value="CE4_DAC2"/>
    <property type="match status" value="1"/>
</dbReference>
<dbReference type="PANTHER" id="PTHR30105:SF2">
    <property type="entry name" value="DIVERGENT POLYSACCHARIDE DEACETYLASE SUPERFAMILY"/>
    <property type="match status" value="1"/>
</dbReference>
<reference evidence="1 2" key="1">
    <citation type="submission" date="2019-03" db="EMBL/GenBank/DDBJ databases">
        <title>Genomic Encyclopedia of Type Strains, Phase IV (KMG-IV): sequencing the most valuable type-strain genomes for metagenomic binning, comparative biology and taxonomic classification.</title>
        <authorList>
            <person name="Goeker M."/>
        </authorList>
    </citation>
    <scope>NUCLEOTIDE SEQUENCE [LARGE SCALE GENOMIC DNA]</scope>
    <source>
        <strain evidence="1 2">DSM 16380</strain>
    </source>
</reference>
<dbReference type="PANTHER" id="PTHR30105">
    <property type="entry name" value="UNCHARACTERIZED YIBQ-RELATED"/>
    <property type="match status" value="1"/>
</dbReference>
<keyword evidence="2" id="KW-1185">Reference proteome</keyword>
<dbReference type="Pfam" id="PF04748">
    <property type="entry name" value="Polysacc_deac_2"/>
    <property type="match status" value="1"/>
</dbReference>
<dbReference type="InterPro" id="IPR011330">
    <property type="entry name" value="Glyco_hydro/deAcase_b/a-brl"/>
</dbReference>
<dbReference type="EMBL" id="SLXJ01000005">
    <property type="protein sequence ID" value="TCP17591.1"/>
    <property type="molecule type" value="Genomic_DNA"/>
</dbReference>
<protein>
    <recommendedName>
        <fullName evidence="3">Divergent polysaccharide deacetylase</fullName>
    </recommendedName>
</protein>
<proteinExistence type="predicted"/>
<accession>A0A4R2N9A5</accession>
<comment type="caution">
    <text evidence="1">The sequence shown here is derived from an EMBL/GenBank/DDBJ whole genome shotgun (WGS) entry which is preliminary data.</text>
</comment>
<dbReference type="SUPFAM" id="SSF88713">
    <property type="entry name" value="Glycoside hydrolase/deacetylase"/>
    <property type="match status" value="1"/>
</dbReference>
<dbReference type="Proteomes" id="UP000295537">
    <property type="component" value="Unassembled WGS sequence"/>
</dbReference>
<dbReference type="InterPro" id="IPR006837">
    <property type="entry name" value="Divergent_DAC"/>
</dbReference>
<evidence type="ECO:0000313" key="1">
    <source>
        <dbReference type="EMBL" id="TCP17591.1"/>
    </source>
</evidence>
<gene>
    <name evidence="1" type="ORF">EV693_10555</name>
</gene>
<organism evidence="1 2">
    <name type="scientific">Nicoletella semolina</name>
    <dbReference type="NCBI Taxonomy" id="271160"/>
    <lineage>
        <taxon>Bacteria</taxon>
        <taxon>Pseudomonadati</taxon>
        <taxon>Pseudomonadota</taxon>
        <taxon>Gammaproteobacteria</taxon>
        <taxon>Pasteurellales</taxon>
        <taxon>Pasteurellaceae</taxon>
        <taxon>Nicoletella</taxon>
    </lineage>
</organism>
<name>A0A4R2N9A5_9PAST</name>
<dbReference type="Gene3D" id="3.20.20.370">
    <property type="entry name" value="Glycoside hydrolase/deacetylase"/>
    <property type="match status" value="1"/>
</dbReference>
<evidence type="ECO:0008006" key="3">
    <source>
        <dbReference type="Google" id="ProtNLM"/>
    </source>
</evidence>
<dbReference type="AlphaFoldDB" id="A0A4R2N9A5"/>